<evidence type="ECO:0000313" key="4">
    <source>
        <dbReference type="Proteomes" id="UP001185254"/>
    </source>
</evidence>
<name>A0ABU1KW59_9BURK</name>
<feature type="transmembrane region" description="Helical" evidence="1">
    <location>
        <begin position="775"/>
        <end position="798"/>
    </location>
</feature>
<dbReference type="Proteomes" id="UP001185254">
    <property type="component" value="Unassembled WGS sequence"/>
</dbReference>
<keyword evidence="1" id="KW-0812">Transmembrane</keyword>
<feature type="transmembrane region" description="Helical" evidence="1">
    <location>
        <begin position="804"/>
        <end position="821"/>
    </location>
</feature>
<dbReference type="RefSeq" id="WP_310065960.1">
    <property type="nucleotide sequence ID" value="NZ_JAVDQN010000001.1"/>
</dbReference>
<dbReference type="InterPro" id="IPR046864">
    <property type="entry name" value="VasX_N"/>
</dbReference>
<accession>A0ABU1KW59</accession>
<evidence type="ECO:0000259" key="2">
    <source>
        <dbReference type="Pfam" id="PF20249"/>
    </source>
</evidence>
<comment type="caution">
    <text evidence="3">The sequence shown here is derived from an EMBL/GenBank/DDBJ whole genome shotgun (WGS) entry which is preliminary data.</text>
</comment>
<evidence type="ECO:0000313" key="3">
    <source>
        <dbReference type="EMBL" id="MDR6375203.1"/>
    </source>
</evidence>
<feature type="transmembrane region" description="Helical" evidence="1">
    <location>
        <begin position="743"/>
        <end position="763"/>
    </location>
</feature>
<feature type="transmembrane region" description="Helical" evidence="1">
    <location>
        <begin position="666"/>
        <end position="684"/>
    </location>
</feature>
<dbReference type="EMBL" id="JAVDQN010000001">
    <property type="protein sequence ID" value="MDR6375203.1"/>
    <property type="molecule type" value="Genomic_DNA"/>
</dbReference>
<feature type="transmembrane region" description="Helical" evidence="1">
    <location>
        <begin position="705"/>
        <end position="723"/>
    </location>
</feature>
<protein>
    <recommendedName>
        <fullName evidence="2">Toxin VasX N-terminal region domain-containing protein</fullName>
    </recommendedName>
</protein>
<dbReference type="NCBIfam" id="NF041559">
    <property type="entry name" value="BTH_I2691_fam"/>
    <property type="match status" value="1"/>
</dbReference>
<proteinExistence type="predicted"/>
<sequence length="859" mass="94204">MLLDSGYQSISDLTKVAAAGGAPVTQCKMCEKKGLPILPVRYSAFAATRAHGIDGVPILMGGNFGQHVMDIASRKTKYTLRSLRYGFVYVFYPKTSKWQCYAVTKEGYVYDYPLDAVLDRSTEKPFSCTQTGHPELAQCITIENAEKAGTVYLAFSTVQWTKTVRDRYAKNSEGCRTKRMQAFDAAGWFANPGANVPHATKATDVQKYVAEYKGGAGKAFVTSPFPFRERSVETAALNAAMDHLAPHKGAVFALWDPIGITQELNIENKYAYGVVMADHQWGTWSAEMVENVKEVVQAGAVKSDEIFEQMAEGQMMEAQSMGALWDGGKRLEKNLSDMRANQIAELPKVREEAWKEYATAVSETAATEYRNKMKAELAQEGKETWTPLSMDHAAWLGSPNLAHVFHYDHDEQDPLGGAWYAMAFHDCIAGASARKEGLDLLYKWLQGKSDDHNNLLLRAMALNQAVNAQHLLAAGDFPYTELRETCAKAIETWFNSAKALESKAPRFFADFYKAGSKLIYEIGAPVAKLLSDSIDTVAAKAAVLMISARSGKVVIEHSVRGTQSQWVTYFARQMWEMMPADKRPTMKSLKASIRAQFTTKGAEGPVTEVPQFIIVDREGLQSLNLSGTSKEKAASITNPANKLMLTDEVIEKEFAPTFRKLTGGEVAGAGIGAVFAAINVFFAAKEFEKSTHFNSTETMLKFRTSIVALGGGAMALAGNSLEAMHKLELSLPRYLSAAAAERLLLASRLLAAPAALIGVWYDGVNAKAAWKEGHVGLFLAYSTSAAAGLALTICVTFGVLTSLILPLTILLIVIGLIIMWFKERELKEFLGRSFFGTNKKDDRYTSFAEEQKAYNGLGA</sequence>
<feature type="domain" description="Toxin VasX N-terminal region" evidence="2">
    <location>
        <begin position="27"/>
        <end position="189"/>
    </location>
</feature>
<organism evidence="3 4">
    <name type="scientific">Paraburkholderia caledonica</name>
    <dbReference type="NCBI Taxonomy" id="134536"/>
    <lineage>
        <taxon>Bacteria</taxon>
        <taxon>Pseudomonadati</taxon>
        <taxon>Pseudomonadota</taxon>
        <taxon>Betaproteobacteria</taxon>
        <taxon>Burkholderiales</taxon>
        <taxon>Burkholderiaceae</taxon>
        <taxon>Paraburkholderia</taxon>
    </lineage>
</organism>
<dbReference type="InterPro" id="IPR048126">
    <property type="entry name" value="Toxin_VasX"/>
</dbReference>
<keyword evidence="4" id="KW-1185">Reference proteome</keyword>
<gene>
    <name evidence="3" type="ORF">J2776_001879</name>
</gene>
<dbReference type="CDD" id="cd20707">
    <property type="entry name" value="MIX_III"/>
    <property type="match status" value="1"/>
</dbReference>
<keyword evidence="1" id="KW-1133">Transmembrane helix</keyword>
<reference evidence="3 4" key="1">
    <citation type="submission" date="2023-07" db="EMBL/GenBank/DDBJ databases">
        <title>Sorghum-associated microbial communities from plants grown in Nebraska, USA.</title>
        <authorList>
            <person name="Schachtman D."/>
        </authorList>
    </citation>
    <scope>NUCLEOTIDE SEQUENCE [LARGE SCALE GENOMIC DNA]</scope>
    <source>
        <strain evidence="3 4">DS1039</strain>
    </source>
</reference>
<keyword evidence="1" id="KW-0472">Membrane</keyword>
<evidence type="ECO:0000256" key="1">
    <source>
        <dbReference type="SAM" id="Phobius"/>
    </source>
</evidence>
<dbReference type="Pfam" id="PF20249">
    <property type="entry name" value="VasX_N"/>
    <property type="match status" value="1"/>
</dbReference>